<proteinExistence type="predicted"/>
<keyword evidence="3" id="KW-1185">Reference proteome</keyword>
<evidence type="ECO:0000313" key="2">
    <source>
        <dbReference type="EMBL" id="KAF3065455.1"/>
    </source>
</evidence>
<dbReference type="AlphaFoldDB" id="A0A9P4X763"/>
<protein>
    <submittedName>
        <fullName evidence="2">Uncharacterized protein</fullName>
    </submittedName>
</protein>
<evidence type="ECO:0000256" key="1">
    <source>
        <dbReference type="SAM" id="MobiDB-lite"/>
    </source>
</evidence>
<dbReference type="Proteomes" id="UP000801864">
    <property type="component" value="Unassembled WGS sequence"/>
</dbReference>
<feature type="region of interest" description="Disordered" evidence="1">
    <location>
        <begin position="1"/>
        <end position="28"/>
    </location>
</feature>
<accession>A0A9P4X763</accession>
<gene>
    <name evidence="2" type="ORF">CFAM422_009717</name>
</gene>
<evidence type="ECO:0000313" key="3">
    <source>
        <dbReference type="Proteomes" id="UP000801864"/>
    </source>
</evidence>
<sequence length="308" mass="32906">MKVLSSSMPATAGASQVEGPPQSLPPPVGQPVSEITFLDLSDFQNGPSCSSQKFQVQAAAKSLSPVISQVGSSDREIQILLGEISAYVVEELAKSSDGKLLAKEHFVGNNNALKGVIAVLVENVPHLLELASVGRGVIVLPDAQPHFDVVGHFQLGDGVKDHLSLVAISAVETDLVGQLAEHSHITSDVVLRRRVGQTVGILGVKRRVINSGEDLVQVGVVEQVLDLLAVDVKITTVVIRSQQLDKGRKKKEQEPRLMLRNSPLRPKALLMAPAPKIPPAATVATAAPFAARSELEALRMELRALRRE</sequence>
<dbReference type="EMBL" id="QLNT01000018">
    <property type="protein sequence ID" value="KAF3065455.1"/>
    <property type="molecule type" value="Genomic_DNA"/>
</dbReference>
<organism evidence="2 3">
    <name type="scientific">Trichoderma lentiforme</name>
    <dbReference type="NCBI Taxonomy" id="1567552"/>
    <lineage>
        <taxon>Eukaryota</taxon>
        <taxon>Fungi</taxon>
        <taxon>Dikarya</taxon>
        <taxon>Ascomycota</taxon>
        <taxon>Pezizomycotina</taxon>
        <taxon>Sordariomycetes</taxon>
        <taxon>Hypocreomycetidae</taxon>
        <taxon>Hypocreales</taxon>
        <taxon>Hypocreaceae</taxon>
        <taxon>Trichoderma</taxon>
    </lineage>
</organism>
<reference evidence="2 3" key="1">
    <citation type="submission" date="2018-06" db="EMBL/GenBank/DDBJ databases">
        <title>Genome analysis of cellulolytic fungus Trichoderma lentiforme CFAM-422.</title>
        <authorList>
            <person name="Steindorff A.S."/>
            <person name="Formighieri E.F."/>
            <person name="Midorikawa G.E.O."/>
            <person name="Tamietti M.S."/>
            <person name="Ramos E.Z."/>
            <person name="Silva A.S."/>
            <person name="Bon E.P.S."/>
            <person name="Mendes T.D."/>
            <person name="Damaso M.C.T."/>
            <person name="Favaro L.C.L."/>
        </authorList>
    </citation>
    <scope>NUCLEOTIDE SEQUENCE [LARGE SCALE GENOMIC DNA]</scope>
    <source>
        <strain evidence="2 3">CFAM-422</strain>
    </source>
</reference>
<name>A0A9P4X763_9HYPO</name>
<comment type="caution">
    <text evidence="2">The sequence shown here is derived from an EMBL/GenBank/DDBJ whole genome shotgun (WGS) entry which is preliminary data.</text>
</comment>